<dbReference type="PANTHER" id="PTHR47926">
    <property type="entry name" value="PENTATRICOPEPTIDE REPEAT-CONTAINING PROTEIN"/>
    <property type="match status" value="1"/>
</dbReference>
<dbReference type="Proteomes" id="UP000655225">
    <property type="component" value="Unassembled WGS sequence"/>
</dbReference>
<dbReference type="PANTHER" id="PTHR47926:SF373">
    <property type="entry name" value="TETRATRICOPEPTIDE-LIKE HELICAL DOMAIN SUPERFAMILY, DYW DOMAIN-CONTAINING PROTEIN"/>
    <property type="match status" value="1"/>
</dbReference>
<reference evidence="2 3" key="1">
    <citation type="submission" date="2020-04" db="EMBL/GenBank/DDBJ databases">
        <title>Plant Genome Project.</title>
        <authorList>
            <person name="Zhang R.-G."/>
        </authorList>
    </citation>
    <scope>NUCLEOTIDE SEQUENCE [LARGE SCALE GENOMIC DNA]</scope>
    <source>
        <strain evidence="2">YNK0</strain>
        <tissue evidence="2">Leaf</tissue>
    </source>
</reference>
<evidence type="ECO:0008006" key="4">
    <source>
        <dbReference type="Google" id="ProtNLM"/>
    </source>
</evidence>
<comment type="caution">
    <text evidence="2">The sequence shown here is derived from an EMBL/GenBank/DDBJ whole genome shotgun (WGS) entry which is preliminary data.</text>
</comment>
<dbReference type="AlphaFoldDB" id="A0A834YYJ6"/>
<dbReference type="InterPro" id="IPR046960">
    <property type="entry name" value="PPR_At4g14850-like_plant"/>
</dbReference>
<dbReference type="Pfam" id="PF01535">
    <property type="entry name" value="PPR"/>
    <property type="match status" value="2"/>
</dbReference>
<dbReference type="OrthoDB" id="9990610at2759"/>
<evidence type="ECO:0000313" key="3">
    <source>
        <dbReference type="Proteomes" id="UP000655225"/>
    </source>
</evidence>
<dbReference type="OMA" id="ENGCIDE"/>
<dbReference type="EMBL" id="JABCRI010000012">
    <property type="protein sequence ID" value="KAF8396717.1"/>
    <property type="molecule type" value="Genomic_DNA"/>
</dbReference>
<dbReference type="InterPro" id="IPR011990">
    <property type="entry name" value="TPR-like_helical_dom_sf"/>
</dbReference>
<evidence type="ECO:0000313" key="2">
    <source>
        <dbReference type="EMBL" id="KAF8396717.1"/>
    </source>
</evidence>
<accession>A0A834YYJ6</accession>
<gene>
    <name evidence="2" type="ORF">HHK36_018344</name>
</gene>
<dbReference type="Gene3D" id="1.25.40.10">
    <property type="entry name" value="Tetratricopeptide repeat domain"/>
    <property type="match status" value="1"/>
</dbReference>
<proteinExistence type="predicted"/>
<dbReference type="GO" id="GO:0009451">
    <property type="term" value="P:RNA modification"/>
    <property type="evidence" value="ECO:0007669"/>
    <property type="project" value="InterPro"/>
</dbReference>
<dbReference type="InterPro" id="IPR002885">
    <property type="entry name" value="PPR_rpt"/>
</dbReference>
<evidence type="ECO:0000256" key="1">
    <source>
        <dbReference type="ARBA" id="ARBA00022737"/>
    </source>
</evidence>
<sequence length="136" mass="15558">MNYWIELGLGSDVFVMNSLIAMYSKCKRVDIAVEIFENFRGKWIHGHVIRYSLENSVFVMTALVDMYAKFGGVHAAKKLFSMTDEQHVITWNVVIDGTWELLEKMLMGFKPNDVTFQCILSACSHSGLSLLHQHEP</sequence>
<name>A0A834YYJ6_TETSI</name>
<dbReference type="GO" id="GO:0003723">
    <property type="term" value="F:RNA binding"/>
    <property type="evidence" value="ECO:0007669"/>
    <property type="project" value="InterPro"/>
</dbReference>
<keyword evidence="1" id="KW-0677">Repeat</keyword>
<protein>
    <recommendedName>
        <fullName evidence="4">Pentatricopeptide repeat-containing protein</fullName>
    </recommendedName>
</protein>
<organism evidence="2 3">
    <name type="scientific">Tetracentron sinense</name>
    <name type="common">Spur-leaf</name>
    <dbReference type="NCBI Taxonomy" id="13715"/>
    <lineage>
        <taxon>Eukaryota</taxon>
        <taxon>Viridiplantae</taxon>
        <taxon>Streptophyta</taxon>
        <taxon>Embryophyta</taxon>
        <taxon>Tracheophyta</taxon>
        <taxon>Spermatophyta</taxon>
        <taxon>Magnoliopsida</taxon>
        <taxon>Trochodendrales</taxon>
        <taxon>Trochodendraceae</taxon>
        <taxon>Tetracentron</taxon>
    </lineage>
</organism>
<keyword evidence="3" id="KW-1185">Reference proteome</keyword>